<evidence type="ECO:0000313" key="8">
    <source>
        <dbReference type="EMBL" id="RID85863.1"/>
    </source>
</evidence>
<gene>
    <name evidence="8" type="ORF">D1970_10090</name>
</gene>
<dbReference type="PROSITE" id="PS00610">
    <property type="entry name" value="NA_NEUROTRAN_SYMP_1"/>
    <property type="match status" value="1"/>
</dbReference>
<feature type="transmembrane region" description="Helical" evidence="7">
    <location>
        <begin position="175"/>
        <end position="195"/>
    </location>
</feature>
<accession>A0A398BE63</accession>
<dbReference type="InterPro" id="IPR047218">
    <property type="entry name" value="YocR/YhdH-like"/>
</dbReference>
<dbReference type="Proteomes" id="UP000265816">
    <property type="component" value="Unassembled WGS sequence"/>
</dbReference>
<evidence type="ECO:0000313" key="9">
    <source>
        <dbReference type="Proteomes" id="UP000265816"/>
    </source>
</evidence>
<comment type="caution">
    <text evidence="8">The sequence shown here is derived from an EMBL/GenBank/DDBJ whole genome shotgun (WGS) entry which is preliminary data.</text>
</comment>
<keyword evidence="4 7" id="KW-1133">Transmembrane helix</keyword>
<dbReference type="SUPFAM" id="SSF161070">
    <property type="entry name" value="SNF-like"/>
    <property type="match status" value="1"/>
</dbReference>
<dbReference type="RefSeq" id="WP_119112716.1">
    <property type="nucleotide sequence ID" value="NZ_CBCSEO010000002.1"/>
</dbReference>
<dbReference type="PROSITE" id="PS50267">
    <property type="entry name" value="NA_NEUROTRAN_SYMP_3"/>
    <property type="match status" value="1"/>
</dbReference>
<feature type="transmembrane region" description="Helical" evidence="7">
    <location>
        <begin position="42"/>
        <end position="64"/>
    </location>
</feature>
<evidence type="ECO:0000256" key="3">
    <source>
        <dbReference type="ARBA" id="ARBA00022692"/>
    </source>
</evidence>
<dbReference type="OrthoDB" id="9762833at2"/>
<feature type="transmembrane region" description="Helical" evidence="7">
    <location>
        <begin position="297"/>
        <end position="330"/>
    </location>
</feature>
<evidence type="ECO:0000256" key="2">
    <source>
        <dbReference type="ARBA" id="ARBA00022448"/>
    </source>
</evidence>
<dbReference type="GO" id="GO:0016020">
    <property type="term" value="C:membrane"/>
    <property type="evidence" value="ECO:0007669"/>
    <property type="project" value="UniProtKB-SubCell"/>
</dbReference>
<protein>
    <recommendedName>
        <fullName evidence="6">Transporter</fullName>
    </recommendedName>
</protein>
<name>A0A398BE63_9BACI</name>
<organism evidence="8 9">
    <name type="scientific">Mesobacillus zeae</name>
    <dbReference type="NCBI Taxonomy" id="1917180"/>
    <lineage>
        <taxon>Bacteria</taxon>
        <taxon>Bacillati</taxon>
        <taxon>Bacillota</taxon>
        <taxon>Bacilli</taxon>
        <taxon>Bacillales</taxon>
        <taxon>Bacillaceae</taxon>
        <taxon>Mesobacillus</taxon>
    </lineage>
</organism>
<dbReference type="AlphaFoldDB" id="A0A398BE63"/>
<evidence type="ECO:0000256" key="1">
    <source>
        <dbReference type="ARBA" id="ARBA00004141"/>
    </source>
</evidence>
<dbReference type="InterPro" id="IPR000175">
    <property type="entry name" value="Na/ntran_symport"/>
</dbReference>
<dbReference type="EMBL" id="QWVT01000015">
    <property type="protein sequence ID" value="RID85863.1"/>
    <property type="molecule type" value="Genomic_DNA"/>
</dbReference>
<feature type="transmembrane region" description="Helical" evidence="7">
    <location>
        <begin position="85"/>
        <end position="111"/>
    </location>
</feature>
<feature type="transmembrane region" description="Helical" evidence="7">
    <location>
        <begin position="253"/>
        <end position="277"/>
    </location>
</feature>
<sequence length="447" mass="48263">MKNHEQWTSKLGFILAAAGSAIGLGAIWKFPYMAGTNGGGVFFLLFLIMTIVVGAPILIGEFIVGRRAQKDAVRAYKVLAPSSRWHWIGYSGVAVSFIILSFYSVVGGWILSYMARTFTGGLNLSAGTDYAKLFDSIIANPVEVVVSQFVFMLMTILVVRSGVQKGIERASKYMMPALFIMFIVLVIRSLTLEGSMEGVKFLLYPDFSAVDGNTILLALGQSFFALSVGISVMVTYASYLSKTDHLMKSAGSVVGLNILISLLAGLVIFPAVFALGFEPGAGPGLVFVVLPAVFNKMAFGGLFLAIFLVLLLFATLTSAFSILEILVAVIVKDESEKRAKVAWISGILIFLVGIPSALSFGVLSDVTIAGKSIFDFADFITSNIGMPLGALFLSLFVAYRLPRAVVKEELEQGTKGLGILFDIWYFSIRYIVPIGILFVFLQSLGIL</sequence>
<feature type="transmembrane region" description="Helical" evidence="7">
    <location>
        <begin position="423"/>
        <end position="444"/>
    </location>
</feature>
<proteinExistence type="inferred from homology"/>
<evidence type="ECO:0000256" key="7">
    <source>
        <dbReference type="SAM" id="Phobius"/>
    </source>
</evidence>
<dbReference type="PANTHER" id="PTHR42948">
    <property type="entry name" value="TRANSPORTER"/>
    <property type="match status" value="1"/>
</dbReference>
<evidence type="ECO:0000256" key="6">
    <source>
        <dbReference type="RuleBase" id="RU003732"/>
    </source>
</evidence>
<feature type="transmembrane region" description="Helical" evidence="7">
    <location>
        <begin position="144"/>
        <end position="163"/>
    </location>
</feature>
<dbReference type="NCBIfam" id="NF037979">
    <property type="entry name" value="Na_transp"/>
    <property type="match status" value="1"/>
</dbReference>
<dbReference type="Pfam" id="PF00209">
    <property type="entry name" value="SNF"/>
    <property type="match status" value="2"/>
</dbReference>
<keyword evidence="3 6" id="KW-0812">Transmembrane</keyword>
<comment type="subcellular location">
    <subcellularLocation>
        <location evidence="1">Membrane</location>
        <topology evidence="1">Multi-pass membrane protein</topology>
    </subcellularLocation>
</comment>
<dbReference type="PANTHER" id="PTHR42948:SF1">
    <property type="entry name" value="TRANSPORTER"/>
    <property type="match status" value="1"/>
</dbReference>
<feature type="transmembrane region" description="Helical" evidence="7">
    <location>
        <begin position="342"/>
        <end position="364"/>
    </location>
</feature>
<evidence type="ECO:0000256" key="5">
    <source>
        <dbReference type="ARBA" id="ARBA00023136"/>
    </source>
</evidence>
<keyword evidence="6" id="KW-0769">Symport</keyword>
<feature type="transmembrane region" description="Helical" evidence="7">
    <location>
        <begin position="215"/>
        <end position="241"/>
    </location>
</feature>
<dbReference type="CDD" id="cd10336">
    <property type="entry name" value="SLC6sbd_Tyt1-Like"/>
    <property type="match status" value="1"/>
</dbReference>
<dbReference type="InterPro" id="IPR037272">
    <property type="entry name" value="SNS_sf"/>
</dbReference>
<comment type="similarity">
    <text evidence="6">Belongs to the sodium:neurotransmitter symporter (SNF) (TC 2.A.22) family.</text>
</comment>
<keyword evidence="2 6" id="KW-0813">Transport</keyword>
<keyword evidence="9" id="KW-1185">Reference proteome</keyword>
<dbReference type="GO" id="GO:0015293">
    <property type="term" value="F:symporter activity"/>
    <property type="evidence" value="ECO:0007669"/>
    <property type="project" value="UniProtKB-KW"/>
</dbReference>
<evidence type="ECO:0000256" key="4">
    <source>
        <dbReference type="ARBA" id="ARBA00022989"/>
    </source>
</evidence>
<reference evidence="8 9" key="1">
    <citation type="submission" date="2018-08" db="EMBL/GenBank/DDBJ databases">
        <title>Bacillus jemisoniae sp. nov., Bacillus chryseoplanitiae sp. nov., Bacillus resnikiae sp. nov., and Bacillus frankliniae sp. nov., isolated from Viking spacecraft and associated surfaces.</title>
        <authorList>
            <person name="Seuylemezian A."/>
            <person name="Vaishampayan P."/>
        </authorList>
    </citation>
    <scope>NUCLEOTIDE SEQUENCE [LARGE SCALE GENOMIC DNA]</scope>
    <source>
        <strain evidence="8 9">JJ-247</strain>
    </source>
</reference>
<feature type="transmembrane region" description="Helical" evidence="7">
    <location>
        <begin position="384"/>
        <end position="402"/>
    </location>
</feature>
<feature type="transmembrane region" description="Helical" evidence="7">
    <location>
        <begin position="12"/>
        <end position="30"/>
    </location>
</feature>
<dbReference type="PRINTS" id="PR00176">
    <property type="entry name" value="NANEUSMPORT"/>
</dbReference>
<keyword evidence="5 7" id="KW-0472">Membrane</keyword>